<name>A0A9W7FMJ8_9STRA</name>
<dbReference type="PANTHER" id="PTHR11319">
    <property type="entry name" value="G PROTEIN-COUPLED RECEPTOR-RELATED"/>
    <property type="match status" value="1"/>
</dbReference>
<dbReference type="AlphaFoldDB" id="A0A9W7FMJ8"/>
<feature type="transmembrane region" description="Helical" evidence="1">
    <location>
        <begin position="351"/>
        <end position="370"/>
    </location>
</feature>
<dbReference type="SUPFAM" id="SSF57184">
    <property type="entry name" value="Growth factor receptor domain"/>
    <property type="match status" value="1"/>
</dbReference>
<sequence length="480" mass="51764">MCETCSSGEYYNGVSSECKLCPKNTFTTSGAADINGCEACAEGGHSQPGTSYCDHCLSGKFYNQLSNNCELCPKNTFTISGARDINGCEACAEGGHSQPGARFCDQCLTAKYYDEISNECKLCPKNTFSITGANDISGCKPCANPGEYADVGSGYCKVCQQYMEFSETDQKCLCLDTFTRVGVEFKEDYGVHSCSRCEDVLKGSVTTSENSTDVRACACPKGTFDNMKGSCIDVYEEVDNLTLSTTLGTLKIEPGYWRTGGTSIDVRECPVAEACVGGNGTDYCREGHDGPYCNLCADGFAKDPFLLCQSCNTTATSVVLSILFDLVLVGLLFGVGVLLKRNKAVYKRLKNGVKIISMGFQITASLPAVAPALPLPETSKEVVTTIQFFNADIFQLVSAGCISAGFNYFDRLLMVTLPIFLFCSALVLAGRKSKSNGSRFFDAAMAVLYLTLPTITTTVFGVFSCDTLDDERSMLRADYR</sequence>
<keyword evidence="1" id="KW-1133">Transmembrane helix</keyword>
<gene>
    <name evidence="2" type="ORF">TrLO_g7351</name>
</gene>
<dbReference type="OrthoDB" id="195103at2759"/>
<evidence type="ECO:0008006" key="4">
    <source>
        <dbReference type="Google" id="ProtNLM"/>
    </source>
</evidence>
<feature type="transmembrane region" description="Helical" evidence="1">
    <location>
        <begin position="441"/>
        <end position="463"/>
    </location>
</feature>
<accession>A0A9W7FMJ8</accession>
<proteinExistence type="predicted"/>
<reference evidence="3" key="1">
    <citation type="journal article" date="2023" name="Commun. Biol.">
        <title>Genome analysis of Parmales, the sister group of diatoms, reveals the evolutionary specialization of diatoms from phago-mixotrophs to photoautotrophs.</title>
        <authorList>
            <person name="Ban H."/>
            <person name="Sato S."/>
            <person name="Yoshikawa S."/>
            <person name="Yamada K."/>
            <person name="Nakamura Y."/>
            <person name="Ichinomiya M."/>
            <person name="Sato N."/>
            <person name="Blanc-Mathieu R."/>
            <person name="Endo H."/>
            <person name="Kuwata A."/>
            <person name="Ogata H."/>
        </authorList>
    </citation>
    <scope>NUCLEOTIDE SEQUENCE [LARGE SCALE GENOMIC DNA]</scope>
    <source>
        <strain evidence="3">NIES 3700</strain>
    </source>
</reference>
<evidence type="ECO:0000313" key="3">
    <source>
        <dbReference type="Proteomes" id="UP001165122"/>
    </source>
</evidence>
<feature type="transmembrane region" description="Helical" evidence="1">
    <location>
        <begin position="318"/>
        <end position="339"/>
    </location>
</feature>
<dbReference type="Proteomes" id="UP001165122">
    <property type="component" value="Unassembled WGS sequence"/>
</dbReference>
<evidence type="ECO:0000256" key="1">
    <source>
        <dbReference type="SAM" id="Phobius"/>
    </source>
</evidence>
<keyword evidence="3" id="KW-1185">Reference proteome</keyword>
<dbReference type="PANTHER" id="PTHR11319:SF35">
    <property type="entry name" value="OUTER MEMBRANE PROTEIN PMPC-RELATED"/>
    <property type="match status" value="1"/>
</dbReference>
<comment type="caution">
    <text evidence="2">The sequence shown here is derived from an EMBL/GenBank/DDBJ whole genome shotgun (WGS) entry which is preliminary data.</text>
</comment>
<evidence type="ECO:0000313" key="2">
    <source>
        <dbReference type="EMBL" id="GMI14907.1"/>
    </source>
</evidence>
<keyword evidence="1" id="KW-0812">Transmembrane</keyword>
<keyword evidence="1" id="KW-0472">Membrane</keyword>
<protein>
    <recommendedName>
        <fullName evidence="4">Tyrosine-protein kinase ephrin type A/B receptor-like domain-containing protein</fullName>
    </recommendedName>
</protein>
<dbReference type="SMART" id="SM01411">
    <property type="entry name" value="Ephrin_rec_like"/>
    <property type="match status" value="3"/>
</dbReference>
<feature type="transmembrane region" description="Helical" evidence="1">
    <location>
        <begin position="412"/>
        <end position="429"/>
    </location>
</feature>
<dbReference type="EMBL" id="BRXW01000221">
    <property type="protein sequence ID" value="GMI14907.1"/>
    <property type="molecule type" value="Genomic_DNA"/>
</dbReference>
<dbReference type="InterPro" id="IPR009030">
    <property type="entry name" value="Growth_fac_rcpt_cys_sf"/>
</dbReference>
<organism evidence="2 3">
    <name type="scientific">Triparma laevis f. longispina</name>
    <dbReference type="NCBI Taxonomy" id="1714387"/>
    <lineage>
        <taxon>Eukaryota</taxon>
        <taxon>Sar</taxon>
        <taxon>Stramenopiles</taxon>
        <taxon>Ochrophyta</taxon>
        <taxon>Bolidophyceae</taxon>
        <taxon>Parmales</taxon>
        <taxon>Triparmaceae</taxon>
        <taxon>Triparma</taxon>
    </lineage>
</organism>